<feature type="transmembrane region" description="Helical" evidence="7">
    <location>
        <begin position="1039"/>
        <end position="1061"/>
    </location>
</feature>
<organism evidence="10 11">
    <name type="scientific">Mucor flavus</name>
    <dbReference type="NCBI Taxonomy" id="439312"/>
    <lineage>
        <taxon>Eukaryota</taxon>
        <taxon>Fungi</taxon>
        <taxon>Fungi incertae sedis</taxon>
        <taxon>Mucoromycota</taxon>
        <taxon>Mucoromycotina</taxon>
        <taxon>Mucoromycetes</taxon>
        <taxon>Mucorales</taxon>
        <taxon>Mucorineae</taxon>
        <taxon>Mucoraceae</taxon>
        <taxon>Mucor</taxon>
    </lineage>
</organism>
<dbReference type="PANTHER" id="PTHR23319">
    <property type="entry name" value="GRAM DOMAIN CONTAINING 1B, ISOFORM E"/>
    <property type="match status" value="1"/>
</dbReference>
<comment type="subcellular location">
    <subcellularLocation>
        <location evidence="1">Membrane</location>
        <topology evidence="1">Single-pass membrane protein</topology>
    </subcellularLocation>
</comment>
<evidence type="ECO:0000256" key="3">
    <source>
        <dbReference type="ARBA" id="ARBA00022692"/>
    </source>
</evidence>
<keyword evidence="11" id="KW-1185">Reference proteome</keyword>
<keyword evidence="4 7" id="KW-1133">Transmembrane helix</keyword>
<dbReference type="Pfam" id="PF16016">
    <property type="entry name" value="VASt"/>
    <property type="match status" value="1"/>
</dbReference>
<evidence type="ECO:0000256" key="2">
    <source>
        <dbReference type="ARBA" id="ARBA00006582"/>
    </source>
</evidence>
<feature type="domain" description="VASt" evidence="9">
    <location>
        <begin position="834"/>
        <end position="1003"/>
    </location>
</feature>
<accession>A0ABP9YJR6</accession>
<evidence type="ECO:0000313" key="11">
    <source>
        <dbReference type="Proteomes" id="UP001473302"/>
    </source>
</evidence>
<keyword evidence="5 7" id="KW-0472">Membrane</keyword>
<dbReference type="Pfam" id="PF02893">
    <property type="entry name" value="GRAM"/>
    <property type="match status" value="1"/>
</dbReference>
<evidence type="ECO:0000256" key="7">
    <source>
        <dbReference type="SAM" id="Phobius"/>
    </source>
</evidence>
<protein>
    <recommendedName>
        <fullName evidence="12">Autophagy-related protein 26</fullName>
    </recommendedName>
</protein>
<dbReference type="Gene3D" id="1.20.1270.60">
    <property type="entry name" value="Arfaptin homology (AH) domain/BAR domain"/>
    <property type="match status" value="1"/>
</dbReference>
<keyword evidence="3 7" id="KW-0812">Transmembrane</keyword>
<feature type="region of interest" description="Disordered" evidence="6">
    <location>
        <begin position="736"/>
        <end position="822"/>
    </location>
</feature>
<evidence type="ECO:0000256" key="1">
    <source>
        <dbReference type="ARBA" id="ARBA00004167"/>
    </source>
</evidence>
<dbReference type="PANTHER" id="PTHR23319:SF4">
    <property type="entry name" value="GRAM DOMAIN CONTAINING 1B, ISOFORM E"/>
    <property type="match status" value="1"/>
</dbReference>
<dbReference type="PROSITE" id="PS50003">
    <property type="entry name" value="PH_DOMAIN"/>
    <property type="match status" value="1"/>
</dbReference>
<dbReference type="Pfam" id="PF00169">
    <property type="entry name" value="PH"/>
    <property type="match status" value="1"/>
</dbReference>
<dbReference type="Proteomes" id="UP001473302">
    <property type="component" value="Unassembled WGS sequence"/>
</dbReference>
<sequence length="1202" mass="136266">MSQEVPLVSSPTNILTIQDVVLDSPVWRANVLHLEDQIDQIEKWIDGFIRALKNYIDALIKHNNLATTLCKRTFFSGLDGTLIDSRIAGNVINKFATTLQSTIAYRMKMASDLEDLLLNPLQQMIKYDLKSFKDSKKGFEKMLDKYETQLYRYNVLSKQKEASSLREDAFQMYELRKLYVKNSSDYFAKLVTFKANLENILVECFSGALGSLVEEIDESAYACNAAKSKLQGWKQWLDESKVTCQYQINKMNSRCTELQDAYIEQVKPHRSLKRYSFPTTTTTSDDASSTTTAIKDNDITQPKKLGNKQGYLNSRIIITGKSARPPWSRKWFFLQQGWFGTCTVATINKEKGCITLGDRVSVKEAITRISTGSDRRFCFEVVHPKCSYYLQAENEEEMQQWLKSIEYNMHHQDPSPAVLNSPQALLSPLMVNNVSSSPSLVAMSSSPLPSPNGEGSLTPVVSTTSSSLTALLIREGENTTDNIPQVTTQQDNNPISNQLYSWGMPWLSTGINVLSNSSEEDLSNSPNLKSASASSSSYCTSSLIVWPNKLEMDTPTPTLSHYTDDLIAAQRELRKLFANVPEDEIVIEYFSASLYRKPHDEHVDPHVCYGYSGTVYVTQKSIWFYSCMLMTCVNMIVIPLQKIKSIRLETTEFSNNMLLEIEIKSTQPFFFGLWLESAELVSERLKAVVENYDKVDTQSLFDLVRQVTSKKSKTPTSHVTTSSALYASVTPLTVQAQQQPMQTASSSTNSSSEETENISIVKEEEAVTPPTIHRGSPAQGALTAVYNASKKKKKSASSSSKPAEPAERTVSPSPSWPDHITKPKERVQCDCTDHLDKTESELVLPITAKQLFQLMYGTEIWKQLNQVKKYEPPSFTEWKPNEESCLERVVSYVMPVNAPMVKAKETQVIETQQVLCQKEYLCYVMLVTTRTPNLPYADAFIPRIKYCITYETPTSCRLVCSMGVKWIKSIFVKGIVNKAATKGMIETIEALIPVIKDEIAKDTSIDQPTKQVAKKSDWLPVPPKDNIQDNSKKKKKNGLIQSIVFLVFGALYMIFMIHQVYLSRRCQSLLHQSENDASMVWRGVYLRDIQDKVTEKGAVLGHVDPSVYGLFQEARTNGTTQQWKYTWFDKLHRNMADELGYSRERLGAIRYELLSTFRILNRVEYQLLEIEYWNWLSDQKLKCLNGKNMVSVCEVINKERDA</sequence>
<comment type="caution">
    <text evidence="10">The sequence shown here is derived from an EMBL/GenBank/DDBJ whole genome shotgun (WGS) entry which is preliminary data.</text>
</comment>
<dbReference type="SMART" id="SM00233">
    <property type="entry name" value="PH"/>
    <property type="match status" value="1"/>
</dbReference>
<dbReference type="InterPro" id="IPR031968">
    <property type="entry name" value="VASt"/>
</dbReference>
<dbReference type="EMBL" id="BAABUK010000002">
    <property type="protein sequence ID" value="GAA5807105.1"/>
    <property type="molecule type" value="Genomic_DNA"/>
</dbReference>
<evidence type="ECO:0000259" key="9">
    <source>
        <dbReference type="PROSITE" id="PS51778"/>
    </source>
</evidence>
<dbReference type="InterPro" id="IPR051482">
    <property type="entry name" value="Cholesterol_transport"/>
</dbReference>
<proteinExistence type="inferred from homology"/>
<feature type="domain" description="PH" evidence="8">
    <location>
        <begin position="305"/>
        <end position="410"/>
    </location>
</feature>
<evidence type="ECO:0000259" key="8">
    <source>
        <dbReference type="PROSITE" id="PS50003"/>
    </source>
</evidence>
<dbReference type="PROSITE" id="PS51778">
    <property type="entry name" value="VAST"/>
    <property type="match status" value="1"/>
</dbReference>
<evidence type="ECO:0000256" key="6">
    <source>
        <dbReference type="SAM" id="MobiDB-lite"/>
    </source>
</evidence>
<evidence type="ECO:0008006" key="12">
    <source>
        <dbReference type="Google" id="ProtNLM"/>
    </source>
</evidence>
<gene>
    <name evidence="10" type="ORF">MFLAVUS_000455</name>
</gene>
<evidence type="ECO:0000256" key="4">
    <source>
        <dbReference type="ARBA" id="ARBA00022989"/>
    </source>
</evidence>
<dbReference type="InterPro" id="IPR001849">
    <property type="entry name" value="PH_domain"/>
</dbReference>
<dbReference type="InterPro" id="IPR027267">
    <property type="entry name" value="AH/BAR_dom_sf"/>
</dbReference>
<dbReference type="InterPro" id="IPR011993">
    <property type="entry name" value="PH-like_dom_sf"/>
</dbReference>
<dbReference type="Gene3D" id="2.30.29.30">
    <property type="entry name" value="Pleckstrin-homology domain (PH domain)/Phosphotyrosine-binding domain (PTB)"/>
    <property type="match status" value="2"/>
</dbReference>
<dbReference type="SUPFAM" id="SSF103657">
    <property type="entry name" value="BAR/IMD domain-like"/>
    <property type="match status" value="1"/>
</dbReference>
<name>A0ABP9YJR6_9FUNG</name>
<dbReference type="Pfam" id="PF16746">
    <property type="entry name" value="BAR_3"/>
    <property type="match status" value="1"/>
</dbReference>
<evidence type="ECO:0000313" key="10">
    <source>
        <dbReference type="EMBL" id="GAA5807105.1"/>
    </source>
</evidence>
<dbReference type="InterPro" id="IPR004148">
    <property type="entry name" value="BAR_dom"/>
</dbReference>
<feature type="compositionally biased region" description="Low complexity" evidence="6">
    <location>
        <begin position="745"/>
        <end position="760"/>
    </location>
</feature>
<reference evidence="10 11" key="1">
    <citation type="submission" date="2024-04" db="EMBL/GenBank/DDBJ databases">
        <title>genome sequences of Mucor flavus KT1a and Helicostylum pulchrum KT1b strains isolated from the surface of a dry-aged beef.</title>
        <authorList>
            <person name="Toyotome T."/>
            <person name="Hosono M."/>
            <person name="Torimaru M."/>
            <person name="Fukuda K."/>
            <person name="Mikami N."/>
        </authorList>
    </citation>
    <scope>NUCLEOTIDE SEQUENCE [LARGE SCALE GENOMIC DNA]</scope>
    <source>
        <strain evidence="10 11">KT1a</strain>
    </source>
</reference>
<comment type="similarity">
    <text evidence="2">Belongs to the YSP2 family.</text>
</comment>
<dbReference type="SMART" id="SM00568">
    <property type="entry name" value="GRAM"/>
    <property type="match status" value="1"/>
</dbReference>
<dbReference type="InterPro" id="IPR004182">
    <property type="entry name" value="GRAM"/>
</dbReference>
<dbReference type="SUPFAM" id="SSF50729">
    <property type="entry name" value="PH domain-like"/>
    <property type="match status" value="1"/>
</dbReference>
<evidence type="ECO:0000256" key="5">
    <source>
        <dbReference type="ARBA" id="ARBA00023136"/>
    </source>
</evidence>